<dbReference type="GO" id="GO:0005634">
    <property type="term" value="C:nucleus"/>
    <property type="evidence" value="ECO:0007669"/>
    <property type="project" value="UniProtKB-SubCell"/>
</dbReference>
<organism evidence="5 6">
    <name type="scientific">Pogonophryne albipinna</name>
    <dbReference type="NCBI Taxonomy" id="1090488"/>
    <lineage>
        <taxon>Eukaryota</taxon>
        <taxon>Metazoa</taxon>
        <taxon>Chordata</taxon>
        <taxon>Craniata</taxon>
        <taxon>Vertebrata</taxon>
        <taxon>Euteleostomi</taxon>
        <taxon>Actinopterygii</taxon>
        <taxon>Neopterygii</taxon>
        <taxon>Teleostei</taxon>
        <taxon>Neoteleostei</taxon>
        <taxon>Acanthomorphata</taxon>
        <taxon>Eupercaria</taxon>
        <taxon>Perciformes</taxon>
        <taxon>Notothenioidei</taxon>
        <taxon>Pogonophryne</taxon>
    </lineage>
</organism>
<evidence type="ECO:0000259" key="4">
    <source>
        <dbReference type="Pfam" id="PF07808"/>
    </source>
</evidence>
<evidence type="ECO:0000256" key="3">
    <source>
        <dbReference type="SAM" id="MobiDB-lite"/>
    </source>
</evidence>
<evidence type="ECO:0000256" key="2">
    <source>
        <dbReference type="ARBA" id="ARBA00023242"/>
    </source>
</evidence>
<dbReference type="EMBL" id="JAPTMU010000323">
    <property type="protein sequence ID" value="KAJ4919221.1"/>
    <property type="molecule type" value="Genomic_DNA"/>
</dbReference>
<reference evidence="5" key="1">
    <citation type="submission" date="2022-11" db="EMBL/GenBank/DDBJ databases">
        <title>Chromosome-level genome of Pogonophryne albipinna.</title>
        <authorList>
            <person name="Jo E."/>
        </authorList>
    </citation>
    <scope>NUCLEOTIDE SEQUENCE</scope>
    <source>
        <strain evidence="5">SGF0006</strain>
        <tissue evidence="5">Muscle</tissue>
    </source>
</reference>
<name>A0AAD6A6C3_9TELE</name>
<dbReference type="InterPro" id="IPR012916">
    <property type="entry name" value="RED_N"/>
</dbReference>
<dbReference type="Pfam" id="PF07808">
    <property type="entry name" value="RED_N"/>
    <property type="match status" value="2"/>
</dbReference>
<evidence type="ECO:0000313" key="5">
    <source>
        <dbReference type="EMBL" id="KAJ4919221.1"/>
    </source>
</evidence>
<feature type="region of interest" description="Disordered" evidence="3">
    <location>
        <begin position="257"/>
        <end position="326"/>
    </location>
</feature>
<feature type="region of interest" description="Disordered" evidence="3">
    <location>
        <begin position="16"/>
        <end position="56"/>
    </location>
</feature>
<gene>
    <name evidence="5" type="ORF">JOQ06_007863</name>
</gene>
<comment type="caution">
    <text evidence="5">The sequence shown here is derived from an EMBL/GenBank/DDBJ whole genome shotgun (WGS) entry which is preliminary data.</text>
</comment>
<keyword evidence="2" id="KW-0539">Nucleus</keyword>
<evidence type="ECO:0000256" key="1">
    <source>
        <dbReference type="ARBA" id="ARBA00004123"/>
    </source>
</evidence>
<protein>
    <recommendedName>
        <fullName evidence="4">RED-like N-terminal domain-containing protein</fullName>
    </recommendedName>
</protein>
<proteinExistence type="predicted"/>
<dbReference type="PANTHER" id="PTHR12765">
    <property type="entry name" value="RED PROTEIN IK FACTOR CYTOKINE IK"/>
    <property type="match status" value="1"/>
</dbReference>
<feature type="compositionally biased region" description="Basic and acidic residues" evidence="3">
    <location>
        <begin position="274"/>
        <end position="320"/>
    </location>
</feature>
<feature type="domain" description="RED-like N-terminal" evidence="4">
    <location>
        <begin position="137"/>
        <end position="241"/>
    </location>
</feature>
<feature type="domain" description="RED-like N-terminal" evidence="4">
    <location>
        <begin position="52"/>
        <end position="127"/>
    </location>
</feature>
<dbReference type="AlphaFoldDB" id="A0AAD6A6C3"/>
<dbReference type="Proteomes" id="UP001219934">
    <property type="component" value="Unassembled WGS sequence"/>
</dbReference>
<evidence type="ECO:0000313" key="6">
    <source>
        <dbReference type="Proteomes" id="UP001219934"/>
    </source>
</evidence>
<comment type="subcellular location">
    <subcellularLocation>
        <location evidence="1">Nucleus</location>
    </subcellularLocation>
</comment>
<keyword evidence="6" id="KW-1185">Reference proteome</keyword>
<accession>A0AAD6A6C3</accession>
<dbReference type="InterPro" id="IPR039896">
    <property type="entry name" value="Red-like"/>
</dbReference>
<sequence length="326" mass="38068">MLTLHILTCCVSAESYSNPLAPEGHEPDDQRSAAQMPKDYNEDEDPAARRRKKKSYYAKLRQQELEREAELAEKYRDRARERRDGVNKDYEETELISTTANYRAVGPTAEADKSAAEKRRQLIQESKGWTSPCCRRKDVEPEEKIEFKTRMGRNIYRVVFRTGGLERNELFLPGRMAYVVDLDDEFTDTDIPTTLIRSKADCPSMEAQTTLTTNDIVISKLTQILSYLRQGTRHKKIKKKDKGKLDDKRAPEADISIFEDIGDYIPSAGSSSKPPKDKERHRERERERERERDREREREKEREEESKIRARHSYFEKPEAEETTGQ</sequence>